<dbReference type="EMBL" id="JAAVJH010000010">
    <property type="protein sequence ID" value="NJR79840.1"/>
    <property type="molecule type" value="Genomic_DNA"/>
</dbReference>
<gene>
    <name evidence="2" type="ORF">HBH26_14720</name>
</gene>
<proteinExistence type="predicted"/>
<dbReference type="RefSeq" id="WP_168135397.1">
    <property type="nucleotide sequence ID" value="NZ_JAAVJH010000010.1"/>
</dbReference>
<keyword evidence="1" id="KW-0732">Signal</keyword>
<evidence type="ECO:0000256" key="1">
    <source>
        <dbReference type="SAM" id="SignalP"/>
    </source>
</evidence>
<organism evidence="2 3">
    <name type="scientific">Sphingomonas corticis</name>
    <dbReference type="NCBI Taxonomy" id="2722791"/>
    <lineage>
        <taxon>Bacteria</taxon>
        <taxon>Pseudomonadati</taxon>
        <taxon>Pseudomonadota</taxon>
        <taxon>Alphaproteobacteria</taxon>
        <taxon>Sphingomonadales</taxon>
        <taxon>Sphingomonadaceae</taxon>
        <taxon>Sphingomonas</taxon>
    </lineage>
</organism>
<keyword evidence="3" id="KW-1185">Reference proteome</keyword>
<accession>A0ABX1CU72</accession>
<dbReference type="Proteomes" id="UP000732399">
    <property type="component" value="Unassembled WGS sequence"/>
</dbReference>
<sequence>MKIRATAAAVLALLFPVASAASPRDVTVTDTYRASYDAKRDRYCLKFYASLAEGPRPGPVGQLCQSKAGWAKEGIAITRRPRAPTLAAR</sequence>
<name>A0ABX1CU72_9SPHN</name>
<comment type="caution">
    <text evidence="2">The sequence shown here is derived from an EMBL/GenBank/DDBJ whole genome shotgun (WGS) entry which is preliminary data.</text>
</comment>
<reference evidence="2 3" key="1">
    <citation type="submission" date="2020-03" db="EMBL/GenBank/DDBJ databases">
        <authorList>
            <person name="Wang L."/>
            <person name="He N."/>
            <person name="Li Y."/>
            <person name="Fang Y."/>
            <person name="Zhang F."/>
        </authorList>
    </citation>
    <scope>NUCLEOTIDE SEQUENCE [LARGE SCALE GENOMIC DNA]</scope>
    <source>
        <strain evidence="2 3">36D10-4-7</strain>
    </source>
</reference>
<protein>
    <submittedName>
        <fullName evidence="2">Uncharacterized protein</fullName>
    </submittedName>
</protein>
<feature type="signal peptide" evidence="1">
    <location>
        <begin position="1"/>
        <end position="20"/>
    </location>
</feature>
<evidence type="ECO:0000313" key="3">
    <source>
        <dbReference type="Proteomes" id="UP000732399"/>
    </source>
</evidence>
<feature type="chain" id="PRO_5045067266" evidence="1">
    <location>
        <begin position="21"/>
        <end position="89"/>
    </location>
</feature>
<evidence type="ECO:0000313" key="2">
    <source>
        <dbReference type="EMBL" id="NJR79840.1"/>
    </source>
</evidence>